<dbReference type="CDD" id="cd00590">
    <property type="entry name" value="RRM_SF"/>
    <property type="match status" value="1"/>
</dbReference>
<feature type="compositionally biased region" description="Basic residues" evidence="1">
    <location>
        <begin position="53"/>
        <end position="62"/>
    </location>
</feature>
<feature type="region of interest" description="Disordered" evidence="1">
    <location>
        <begin position="243"/>
        <end position="298"/>
    </location>
</feature>
<evidence type="ECO:0000256" key="1">
    <source>
        <dbReference type="SAM" id="MobiDB-lite"/>
    </source>
</evidence>
<feature type="region of interest" description="Disordered" evidence="1">
    <location>
        <begin position="315"/>
        <end position="372"/>
    </location>
</feature>
<evidence type="ECO:0000313" key="2">
    <source>
        <dbReference type="EMBL" id="OZC10579.1"/>
    </source>
</evidence>
<keyword evidence="3" id="KW-1185">Reference proteome</keyword>
<feature type="compositionally biased region" description="Basic and acidic residues" evidence="1">
    <location>
        <begin position="352"/>
        <end position="372"/>
    </location>
</feature>
<dbReference type="InterPro" id="IPR012677">
    <property type="entry name" value="Nucleotide-bd_a/b_plait_sf"/>
</dbReference>
<dbReference type="Proteomes" id="UP000242913">
    <property type="component" value="Unassembled WGS sequence"/>
</dbReference>
<organism evidence="2 3">
    <name type="scientific">Onchocerca flexuosa</name>
    <dbReference type="NCBI Taxonomy" id="387005"/>
    <lineage>
        <taxon>Eukaryota</taxon>
        <taxon>Metazoa</taxon>
        <taxon>Ecdysozoa</taxon>
        <taxon>Nematoda</taxon>
        <taxon>Chromadorea</taxon>
        <taxon>Rhabditida</taxon>
        <taxon>Spirurina</taxon>
        <taxon>Spiruromorpha</taxon>
        <taxon>Filarioidea</taxon>
        <taxon>Onchocercidae</taxon>
        <taxon>Onchocerca</taxon>
    </lineage>
</organism>
<accession>A0A238BZF0</accession>
<gene>
    <name evidence="2" type="ORF">X798_02328</name>
</gene>
<dbReference type="SUPFAM" id="SSF54928">
    <property type="entry name" value="RNA-binding domain, RBD"/>
    <property type="match status" value="1"/>
</dbReference>
<name>A0A238BZF0_9BILA</name>
<dbReference type="EMBL" id="KZ269985">
    <property type="protein sequence ID" value="OZC10579.1"/>
    <property type="molecule type" value="Genomic_DNA"/>
</dbReference>
<dbReference type="AlphaFoldDB" id="A0A238BZF0"/>
<feature type="compositionally biased region" description="Basic residues" evidence="1">
    <location>
        <begin position="243"/>
        <end position="258"/>
    </location>
</feature>
<evidence type="ECO:0000313" key="3">
    <source>
        <dbReference type="Proteomes" id="UP000242913"/>
    </source>
</evidence>
<sequence length="561" mass="64371">MVLLKHFVLIIKVIRMECDVDKKFNDDNNLGDPSNETANVAENAPSKKNGNGKGKRKRPRTKALRQTIREKVNLFYLLFFFSKLTNLQIEIALCTSDSPIQDILETDMDCVISAPLSSIMRLLKLDMDEYRRLSCKALISIGNLSKFFSITGDSTDTLRLVLKVNDLDHSSTVVYVDNLPDGCKVDSLKRWASTFGTVVFVHPIMMRKTNPNKSFFTNDVSTSTEASSSAFHQLLRKKAAKRRRKKLKSERKQAKKRLANSISRIRSKTKWQRKRRKSKKLAESSAKSHLQKTKNEEETVGTGIIDAEKSGMCVDDSNDVVRGEDEKYSRQGKRKRRSSHEVDNILFKKSKTTADEEKKVGKEDDKSVGFDNVDPKKASVNIDVDEENHEIKDGEMEICDGFTAVENIPQLTVVATEKSSEKTFRDVGTDVPEEFLLGEVGDSVKKRKRVHRQKRRNDKSKNCNPCPKKYFHDIQVYSLDTFHKLRARYLELQKQQMVQLKASLKKKGVSNTLSGLTKKEWKKKRGRNRLMMRAAKLREEHENFSHLIPEEDKLADIQFKF</sequence>
<dbReference type="GO" id="GO:0003676">
    <property type="term" value="F:nucleic acid binding"/>
    <property type="evidence" value="ECO:0007669"/>
    <property type="project" value="InterPro"/>
</dbReference>
<reference evidence="2 3" key="1">
    <citation type="submission" date="2015-12" db="EMBL/GenBank/DDBJ databases">
        <title>Draft genome of the nematode, Onchocerca flexuosa.</title>
        <authorList>
            <person name="Mitreva M."/>
        </authorList>
    </citation>
    <scope>NUCLEOTIDE SEQUENCE [LARGE SCALE GENOMIC DNA]</scope>
    <source>
        <strain evidence="2">Red Deer</strain>
    </source>
</reference>
<evidence type="ECO:0008006" key="4">
    <source>
        <dbReference type="Google" id="ProtNLM"/>
    </source>
</evidence>
<feature type="compositionally biased region" description="Basic and acidic residues" evidence="1">
    <location>
        <begin position="319"/>
        <end position="329"/>
    </location>
</feature>
<dbReference type="Gene3D" id="3.30.70.330">
    <property type="match status" value="1"/>
</dbReference>
<feature type="compositionally biased region" description="Basic residues" evidence="1">
    <location>
        <begin position="265"/>
        <end position="279"/>
    </location>
</feature>
<proteinExistence type="predicted"/>
<feature type="region of interest" description="Disordered" evidence="1">
    <location>
        <begin position="25"/>
        <end position="62"/>
    </location>
</feature>
<dbReference type="InterPro" id="IPR035979">
    <property type="entry name" value="RBD_domain_sf"/>
</dbReference>
<dbReference type="OrthoDB" id="5841939at2759"/>
<protein>
    <recommendedName>
        <fullName evidence="4">RRM domain-containing protein</fullName>
    </recommendedName>
</protein>
<feature type="compositionally biased region" description="Polar residues" evidence="1">
    <location>
        <begin position="27"/>
        <end position="40"/>
    </location>
</feature>